<dbReference type="PANTHER" id="PTHR21137">
    <property type="entry name" value="ODORANT RECEPTOR"/>
    <property type="match status" value="1"/>
</dbReference>
<evidence type="ECO:0000256" key="5">
    <source>
        <dbReference type="ARBA" id="ARBA00022725"/>
    </source>
</evidence>
<feature type="transmembrane region" description="Helical" evidence="10">
    <location>
        <begin position="31"/>
        <end position="51"/>
    </location>
</feature>
<keyword evidence="4 10" id="KW-0812">Transmembrane</keyword>
<evidence type="ECO:0000256" key="2">
    <source>
        <dbReference type="ARBA" id="ARBA00022475"/>
    </source>
</evidence>
<proteinExistence type="inferred from homology"/>
<feature type="transmembrane region" description="Helical" evidence="10">
    <location>
        <begin position="63"/>
        <end position="82"/>
    </location>
</feature>
<feature type="transmembrane region" description="Helical" evidence="10">
    <location>
        <begin position="185"/>
        <end position="205"/>
    </location>
</feature>
<comment type="caution">
    <text evidence="11">The sequence shown here is derived from an EMBL/GenBank/DDBJ whole genome shotgun (WGS) entry which is preliminary data.</text>
</comment>
<feature type="transmembrane region" description="Helical" evidence="10">
    <location>
        <begin position="121"/>
        <end position="144"/>
    </location>
</feature>
<keyword evidence="12" id="KW-1185">Reference proteome</keyword>
<evidence type="ECO:0000256" key="6">
    <source>
        <dbReference type="ARBA" id="ARBA00022989"/>
    </source>
</evidence>
<evidence type="ECO:0000256" key="1">
    <source>
        <dbReference type="ARBA" id="ARBA00004651"/>
    </source>
</evidence>
<evidence type="ECO:0000256" key="7">
    <source>
        <dbReference type="ARBA" id="ARBA00023136"/>
    </source>
</evidence>
<keyword evidence="2" id="KW-1003">Cell membrane</keyword>
<evidence type="ECO:0000256" key="3">
    <source>
        <dbReference type="ARBA" id="ARBA00022606"/>
    </source>
</evidence>
<dbReference type="InterPro" id="IPR004117">
    <property type="entry name" value="7tm6_olfct_rcpt"/>
</dbReference>
<keyword evidence="7 10" id="KW-0472">Membrane</keyword>
<comment type="subcellular location">
    <subcellularLocation>
        <location evidence="1 10">Cell membrane</location>
        <topology evidence="1 10">Multi-pass membrane protein</topology>
    </subcellularLocation>
</comment>
<organism evidence="11 12">
    <name type="scientific">Xylocopa violacea</name>
    <name type="common">Violet carpenter bee</name>
    <name type="synonym">Apis violacea</name>
    <dbReference type="NCBI Taxonomy" id="135666"/>
    <lineage>
        <taxon>Eukaryota</taxon>
        <taxon>Metazoa</taxon>
        <taxon>Ecdysozoa</taxon>
        <taxon>Arthropoda</taxon>
        <taxon>Hexapoda</taxon>
        <taxon>Insecta</taxon>
        <taxon>Pterygota</taxon>
        <taxon>Neoptera</taxon>
        <taxon>Endopterygota</taxon>
        <taxon>Hymenoptera</taxon>
        <taxon>Apocrita</taxon>
        <taxon>Aculeata</taxon>
        <taxon>Apoidea</taxon>
        <taxon>Anthophila</taxon>
        <taxon>Apidae</taxon>
        <taxon>Xylocopa</taxon>
        <taxon>Xylocopa</taxon>
    </lineage>
</organism>
<dbReference type="Pfam" id="PF02949">
    <property type="entry name" value="7tm_6"/>
    <property type="match status" value="1"/>
</dbReference>
<evidence type="ECO:0000256" key="4">
    <source>
        <dbReference type="ARBA" id="ARBA00022692"/>
    </source>
</evidence>
<sequence>MASKTTISRPLEYSLRLFGAWPGSSCQILKTIIWTMIMLTFLVFQCWYCISHIKSGLVELLDGLSYTLSNSLVFLKLIVIWIHKRTFYEILTTIFEDSNNWNLTIENRRIMTDKATLSSRITNFLIGYFGLSFLMYTGLTLVLFDEDQIISKQRKFLIRMEFPFDATTSPYYEIILVMQFILESFIVYLAATSIALIAALILHVGSQIEVFCQNLQGISCIYEKEESRVLAMKEIVVKHERIIRLSKKVETIFSYISLYQFLSNTLVICFISFILVISLHTEQATVLIVKCFPYYIAINCEAFILCYTGEYLTSKSETITKSAYNFLWYDLKPQEARSILLVILRSQKQLTLTAGKFVSLSLEAFANMLKACASYVSVLYAMY</sequence>
<keyword evidence="5 10" id="KW-0552">Olfaction</keyword>
<evidence type="ECO:0000313" key="12">
    <source>
        <dbReference type="Proteomes" id="UP001642520"/>
    </source>
</evidence>
<feature type="transmembrane region" description="Helical" evidence="10">
    <location>
        <begin position="252"/>
        <end position="277"/>
    </location>
</feature>
<keyword evidence="8 10" id="KW-0675">Receptor</keyword>
<evidence type="ECO:0000256" key="9">
    <source>
        <dbReference type="ARBA" id="ARBA00023224"/>
    </source>
</evidence>
<evidence type="ECO:0000256" key="10">
    <source>
        <dbReference type="RuleBase" id="RU351113"/>
    </source>
</evidence>
<name>A0ABP1NN25_XYLVO</name>
<evidence type="ECO:0000256" key="8">
    <source>
        <dbReference type="ARBA" id="ARBA00023170"/>
    </source>
</evidence>
<gene>
    <name evidence="11" type="ORF">XYLVIOL_LOCUS5215</name>
</gene>
<comment type="similarity">
    <text evidence="10">Belongs to the insect chemoreceptor superfamily. Heteromeric odorant receptor channel (TC 1.A.69) family.</text>
</comment>
<reference evidence="11 12" key="1">
    <citation type="submission" date="2024-08" db="EMBL/GenBank/DDBJ databases">
        <authorList>
            <person name="Will J Nash"/>
            <person name="Angela Man"/>
            <person name="Seanna McTaggart"/>
            <person name="Kendall Baker"/>
            <person name="Tom Barker"/>
            <person name="Leah Catchpole"/>
            <person name="Alex Durrant"/>
            <person name="Karim Gharbi"/>
            <person name="Naomi Irish"/>
            <person name="Gemy Kaithakottil"/>
            <person name="Debby Ku"/>
            <person name="Aaliyah Providence"/>
            <person name="Felix Shaw"/>
            <person name="David Swarbreck"/>
            <person name="Chris Watkins"/>
            <person name="Ann M. McCartney"/>
            <person name="Giulio Formenti"/>
            <person name="Alice Mouton"/>
            <person name="Noel Vella"/>
            <person name="Bjorn M von Reumont"/>
            <person name="Adriana Vella"/>
            <person name="Wilfried Haerty"/>
        </authorList>
    </citation>
    <scope>NUCLEOTIDE SEQUENCE [LARGE SCALE GENOMIC DNA]</scope>
</reference>
<evidence type="ECO:0000313" key="11">
    <source>
        <dbReference type="EMBL" id="CAL7941822.1"/>
    </source>
</evidence>
<dbReference type="EMBL" id="CAXAJV020001292">
    <property type="protein sequence ID" value="CAL7941822.1"/>
    <property type="molecule type" value="Genomic_DNA"/>
</dbReference>
<dbReference type="PANTHER" id="PTHR21137:SF35">
    <property type="entry name" value="ODORANT RECEPTOR 19A-RELATED"/>
    <property type="match status" value="1"/>
</dbReference>
<accession>A0ABP1NN25</accession>
<dbReference type="Proteomes" id="UP001642520">
    <property type="component" value="Unassembled WGS sequence"/>
</dbReference>
<keyword evidence="9 10" id="KW-0807">Transducer</keyword>
<keyword evidence="6 10" id="KW-1133">Transmembrane helix</keyword>
<protein>
    <recommendedName>
        <fullName evidence="10">Odorant receptor</fullName>
    </recommendedName>
</protein>
<keyword evidence="3 10" id="KW-0716">Sensory transduction</keyword>
<comment type="caution">
    <text evidence="10">Lacks conserved residue(s) required for the propagation of feature annotation.</text>
</comment>